<dbReference type="EMBL" id="AP012319">
    <property type="protein sequence ID" value="BAL91787.1"/>
    <property type="molecule type" value="Genomic_DNA"/>
</dbReference>
<comment type="similarity">
    <text evidence="2">Belongs to the KHG/KDPG aldolase family.</text>
</comment>
<gene>
    <name evidence="6" type="ordered locus">AMIS_65670</name>
</gene>
<evidence type="ECO:0000256" key="2">
    <source>
        <dbReference type="ARBA" id="ARBA00006906"/>
    </source>
</evidence>
<evidence type="ECO:0000256" key="4">
    <source>
        <dbReference type="ARBA" id="ARBA00023239"/>
    </source>
</evidence>
<dbReference type="InterPro" id="IPR013785">
    <property type="entry name" value="Aldolase_TIM"/>
</dbReference>
<proteinExistence type="inferred from homology"/>
<dbReference type="Pfam" id="PF01081">
    <property type="entry name" value="Aldolase"/>
    <property type="match status" value="1"/>
</dbReference>
<keyword evidence="4" id="KW-0456">Lyase</keyword>
<dbReference type="GO" id="GO:0016829">
    <property type="term" value="F:lyase activity"/>
    <property type="evidence" value="ECO:0007669"/>
    <property type="project" value="UniProtKB-KW"/>
</dbReference>
<keyword evidence="7" id="KW-1185">Reference proteome</keyword>
<dbReference type="PATRIC" id="fig|512565.3.peg.6568"/>
<dbReference type="PANTHER" id="PTHR30246">
    <property type="entry name" value="2-KETO-3-DEOXY-6-PHOSPHOGLUCONATE ALDOLASE"/>
    <property type="match status" value="1"/>
</dbReference>
<dbReference type="CDD" id="cd00452">
    <property type="entry name" value="KDPG_aldolase"/>
    <property type="match status" value="1"/>
</dbReference>
<dbReference type="Gene3D" id="3.20.20.70">
    <property type="entry name" value="Aldolase class I"/>
    <property type="match status" value="1"/>
</dbReference>
<accession>I0HFK0</accession>
<dbReference type="eggNOG" id="COG0800">
    <property type="taxonomic scope" value="Bacteria"/>
</dbReference>
<name>I0HFK0_ACTM4</name>
<evidence type="ECO:0000313" key="7">
    <source>
        <dbReference type="Proteomes" id="UP000007882"/>
    </source>
</evidence>
<dbReference type="SUPFAM" id="SSF51569">
    <property type="entry name" value="Aldolase"/>
    <property type="match status" value="1"/>
</dbReference>
<dbReference type="Proteomes" id="UP000007882">
    <property type="component" value="Chromosome"/>
</dbReference>
<comment type="subunit">
    <text evidence="3">Homotrimer.</text>
</comment>
<dbReference type="InterPro" id="IPR031338">
    <property type="entry name" value="KDPG/KHG_AS_2"/>
</dbReference>
<evidence type="ECO:0000256" key="5">
    <source>
        <dbReference type="ARBA" id="ARBA00023277"/>
    </source>
</evidence>
<evidence type="ECO:0000256" key="3">
    <source>
        <dbReference type="ARBA" id="ARBA00011233"/>
    </source>
</evidence>
<sequence length="214" mass="21119">MTSLNGSVPLDPVSAAIADSGLVAILRAPSATMFAAVADVLVAAGVTALEITLTSEGALEAIAGLCRQLPDTVRIGAGTILTEDDAKAAVDAGAAFLVSPVSVPIAAGVPLYPGTFSPTEIYAAHRAGAPLIKLFPAGGLGPAYLKDLRGPLPDVRVLPTGGIALDDIPQWLAAGAVAVGVGGPLIGDAASGGSLTALAARARHAVDAVRYARS</sequence>
<dbReference type="STRING" id="512565.AMIS_65670"/>
<dbReference type="PROSITE" id="PS00160">
    <property type="entry name" value="ALDOLASE_KDPG_KHG_2"/>
    <property type="match status" value="1"/>
</dbReference>
<dbReference type="HOGENOM" id="CLU_077795_2_2_11"/>
<protein>
    <submittedName>
        <fullName evidence="6">Putative aldolase</fullName>
    </submittedName>
</protein>
<evidence type="ECO:0000256" key="1">
    <source>
        <dbReference type="ARBA" id="ARBA00004761"/>
    </source>
</evidence>
<dbReference type="PANTHER" id="PTHR30246:SF1">
    <property type="entry name" value="2-DEHYDRO-3-DEOXY-6-PHOSPHOGALACTONATE ALDOLASE-RELATED"/>
    <property type="match status" value="1"/>
</dbReference>
<organism evidence="6 7">
    <name type="scientific">Actinoplanes missouriensis (strain ATCC 14538 / DSM 43046 / CBS 188.64 / JCM 3121 / NBRC 102363 / NCIMB 12654 / NRRL B-3342 / UNCC 431)</name>
    <dbReference type="NCBI Taxonomy" id="512565"/>
    <lineage>
        <taxon>Bacteria</taxon>
        <taxon>Bacillati</taxon>
        <taxon>Actinomycetota</taxon>
        <taxon>Actinomycetes</taxon>
        <taxon>Micromonosporales</taxon>
        <taxon>Micromonosporaceae</taxon>
        <taxon>Actinoplanes</taxon>
    </lineage>
</organism>
<reference evidence="6 7" key="1">
    <citation type="submission" date="2012-02" db="EMBL/GenBank/DDBJ databases">
        <title>Complete genome sequence of Actinoplanes missouriensis 431 (= NBRC 102363).</title>
        <authorList>
            <person name="Ohnishi Y."/>
            <person name="Ishikawa J."/>
            <person name="Sekine M."/>
            <person name="Hosoyama A."/>
            <person name="Harada T."/>
            <person name="Narita H."/>
            <person name="Hata T."/>
            <person name="Konno Y."/>
            <person name="Tutikane K."/>
            <person name="Fujita N."/>
            <person name="Horinouchi S."/>
            <person name="Hayakawa M."/>
        </authorList>
    </citation>
    <scope>NUCLEOTIDE SEQUENCE [LARGE SCALE GENOMIC DNA]</scope>
    <source>
        <strain evidence="7">ATCC 14538 / DSM 43046 / CBS 188.64 / JCM 3121 / NBRC 102363 / NCIMB 12654 / NRRL B-3342 / UNCC 431</strain>
    </source>
</reference>
<dbReference type="RefSeq" id="WP_014446672.1">
    <property type="nucleotide sequence ID" value="NC_017093.1"/>
</dbReference>
<evidence type="ECO:0000313" key="6">
    <source>
        <dbReference type="EMBL" id="BAL91787.1"/>
    </source>
</evidence>
<comment type="pathway">
    <text evidence="1">Carbohydrate acid metabolism.</text>
</comment>
<dbReference type="InterPro" id="IPR000887">
    <property type="entry name" value="Aldlse_KDPG_KHG"/>
</dbReference>
<dbReference type="KEGG" id="ams:AMIS_65670"/>
<keyword evidence="5" id="KW-0119">Carbohydrate metabolism</keyword>
<dbReference type="AlphaFoldDB" id="I0HFK0"/>